<reference evidence="1" key="2">
    <citation type="submission" date="2022-06" db="UniProtKB">
        <authorList>
            <consortium name="EnsemblMetazoa"/>
        </authorList>
    </citation>
    <scope>IDENTIFICATION</scope>
    <source>
        <strain evidence="1">PS312</strain>
    </source>
</reference>
<evidence type="ECO:0000313" key="2">
    <source>
        <dbReference type="Proteomes" id="UP000005239"/>
    </source>
</evidence>
<protein>
    <submittedName>
        <fullName evidence="1">Uncharacterized protein</fullName>
    </submittedName>
</protein>
<name>A0A2A6CZB5_PRIPA</name>
<accession>A0A8R1UBQ8</accession>
<proteinExistence type="predicted"/>
<accession>A0A2A6CZB5</accession>
<keyword evidence="2" id="KW-1185">Reference proteome</keyword>
<organism evidence="1 2">
    <name type="scientific">Pristionchus pacificus</name>
    <name type="common">Parasitic nematode worm</name>
    <dbReference type="NCBI Taxonomy" id="54126"/>
    <lineage>
        <taxon>Eukaryota</taxon>
        <taxon>Metazoa</taxon>
        <taxon>Ecdysozoa</taxon>
        <taxon>Nematoda</taxon>
        <taxon>Chromadorea</taxon>
        <taxon>Rhabditida</taxon>
        <taxon>Rhabditina</taxon>
        <taxon>Diplogasteromorpha</taxon>
        <taxon>Diplogasteroidea</taxon>
        <taxon>Neodiplogasteridae</taxon>
        <taxon>Pristionchus</taxon>
    </lineage>
</organism>
<dbReference type="AlphaFoldDB" id="A0A2A6CZB5"/>
<sequence length="297" mass="34588">MSFLKRTKAEFLRILRFDLNSHWELLYHDIGFTLLGYLVWIPISWLIDWYYAPDAAATWISIHIRIPLEIQVNRIVAPSDISMLTLIVNVIISLILFGFTHLLNWSTWRSHKKEQKMGTKMITSTKDSGRSVLPLFTKKSTYQDEVPLWTRFISELKRLFRLDLHSCWEVFYLDVMIVLTAYLLSFPFCLFIYHFHLEKTIYEPVIEYIEKPLENGIVRAVAPSGLTPASYRLITLIAMQIFVVIVFHLSCCYTYLHHRDPKPVKGDDYISCVVTEGENEKHAGKIYQSIAASSSTN</sequence>
<evidence type="ECO:0000313" key="1">
    <source>
        <dbReference type="EnsemblMetazoa" id="PPA18453.1"/>
    </source>
</evidence>
<gene>
    <name evidence="1" type="primary">WBGene00108007</name>
</gene>
<reference evidence="2" key="1">
    <citation type="journal article" date="2008" name="Nat. Genet.">
        <title>The Pristionchus pacificus genome provides a unique perspective on nematode lifestyle and parasitism.</title>
        <authorList>
            <person name="Dieterich C."/>
            <person name="Clifton S.W."/>
            <person name="Schuster L.N."/>
            <person name="Chinwalla A."/>
            <person name="Delehaunty K."/>
            <person name="Dinkelacker I."/>
            <person name="Fulton L."/>
            <person name="Fulton R."/>
            <person name="Godfrey J."/>
            <person name="Minx P."/>
            <person name="Mitreva M."/>
            <person name="Roeseler W."/>
            <person name="Tian H."/>
            <person name="Witte H."/>
            <person name="Yang S.P."/>
            <person name="Wilson R.K."/>
            <person name="Sommer R.J."/>
        </authorList>
    </citation>
    <scope>NUCLEOTIDE SEQUENCE [LARGE SCALE GENOMIC DNA]</scope>
    <source>
        <strain evidence="2">PS312</strain>
    </source>
</reference>
<dbReference type="Proteomes" id="UP000005239">
    <property type="component" value="Unassembled WGS sequence"/>
</dbReference>
<dbReference type="EnsemblMetazoa" id="PPA18453.1">
    <property type="protein sequence ID" value="PPA18453.1"/>
    <property type="gene ID" value="WBGene00108007"/>
</dbReference>